<dbReference type="InParanoid" id="A0A0P0XUC8"/>
<accession>A0A0P0XUC8</accession>
<dbReference type="Gramene" id="Os10t0426600-01">
    <property type="protein sequence ID" value="Os10t0426600-01"/>
    <property type="gene ID" value="Os10g0426600"/>
</dbReference>
<evidence type="ECO:0000256" key="1">
    <source>
        <dbReference type="SAM" id="MobiDB-lite"/>
    </source>
</evidence>
<protein>
    <submittedName>
        <fullName evidence="3">Os10g0426600 protein</fullName>
    </submittedName>
</protein>
<feature type="region of interest" description="Disordered" evidence="1">
    <location>
        <begin position="123"/>
        <end position="148"/>
    </location>
</feature>
<reference evidence="3 4" key="2">
    <citation type="journal article" date="2013" name="Plant Cell Physiol.">
        <title>Rice Annotation Project Database (RAP-DB): an integrative and interactive database for rice genomics.</title>
        <authorList>
            <person name="Sakai H."/>
            <person name="Lee S.S."/>
            <person name="Tanaka T."/>
            <person name="Numa H."/>
            <person name="Kim J."/>
            <person name="Kawahara Y."/>
            <person name="Wakimoto H."/>
            <person name="Yang C.C."/>
            <person name="Iwamoto M."/>
            <person name="Abe T."/>
            <person name="Yamada Y."/>
            <person name="Muto A."/>
            <person name="Inokuchi H."/>
            <person name="Ikemura T."/>
            <person name="Matsumoto T."/>
            <person name="Sasaki T."/>
            <person name="Itoh T."/>
        </authorList>
    </citation>
    <scope>NUCLEOTIDE SEQUENCE [LARGE SCALE GENOMIC DNA]</scope>
    <source>
        <strain evidence="4">cv. Nipponbare</strain>
    </source>
</reference>
<feature type="chain" id="PRO_5006057272" evidence="2">
    <location>
        <begin position="21"/>
        <end position="148"/>
    </location>
</feature>
<feature type="non-terminal residue" evidence="3">
    <location>
        <position position="1"/>
    </location>
</feature>
<reference evidence="3 4" key="3">
    <citation type="journal article" date="2013" name="Rice">
        <title>Improvement of the Oryza sativa Nipponbare reference genome using next generation sequence and optical map data.</title>
        <authorList>
            <person name="Kawahara Y."/>
            <person name="de la Bastide M."/>
            <person name="Hamilton J.P."/>
            <person name="Kanamori H."/>
            <person name="McCombie W.R."/>
            <person name="Ouyang S."/>
            <person name="Schwartz D.C."/>
            <person name="Tanaka T."/>
            <person name="Wu J."/>
            <person name="Zhou S."/>
            <person name="Childs K.L."/>
            <person name="Davidson R.M."/>
            <person name="Lin H."/>
            <person name="Quesada-Ocampo L."/>
            <person name="Vaillancourt B."/>
            <person name="Sakai H."/>
            <person name="Lee S.S."/>
            <person name="Kim J."/>
            <person name="Numa H."/>
            <person name="Itoh T."/>
            <person name="Buell C.R."/>
            <person name="Matsumoto T."/>
        </authorList>
    </citation>
    <scope>NUCLEOTIDE SEQUENCE [LARGE SCALE GENOMIC DNA]</scope>
    <source>
        <strain evidence="4">cv. Nipponbare</strain>
    </source>
</reference>
<name>A0A0P0XUC8_ORYSJ</name>
<dbReference type="AlphaFoldDB" id="A0A0P0XUC8"/>
<sequence>SKKGTLLLIFLDFFFKKLQTLVASSTSNHGSVRHVSRTLWHHRRQRRRADAVVVVVAIRLHHRRRHGQRVPPPQDRRLLAHPGSLPHQHCPQVPRFHHRRPSMAHPILPQRQHAQLRRLHIPLPSSRRGSNQGSVRAAPVSSARRRVG</sequence>
<dbReference type="EMBL" id="AP014966">
    <property type="protein sequence ID" value="BAT10929.1"/>
    <property type="molecule type" value="Genomic_DNA"/>
</dbReference>
<gene>
    <name evidence="3" type="ordered locus">Os10g0426600</name>
    <name evidence="3" type="ORF">OSNPB_100426600</name>
</gene>
<reference evidence="4" key="1">
    <citation type="journal article" date="2005" name="Nature">
        <title>The map-based sequence of the rice genome.</title>
        <authorList>
            <consortium name="International rice genome sequencing project (IRGSP)"/>
            <person name="Matsumoto T."/>
            <person name="Wu J."/>
            <person name="Kanamori H."/>
            <person name="Katayose Y."/>
            <person name="Fujisawa M."/>
            <person name="Namiki N."/>
            <person name="Mizuno H."/>
            <person name="Yamamoto K."/>
            <person name="Antonio B.A."/>
            <person name="Baba T."/>
            <person name="Sakata K."/>
            <person name="Nagamura Y."/>
            <person name="Aoki H."/>
            <person name="Arikawa K."/>
            <person name="Arita K."/>
            <person name="Bito T."/>
            <person name="Chiden Y."/>
            <person name="Fujitsuka N."/>
            <person name="Fukunaka R."/>
            <person name="Hamada M."/>
            <person name="Harada C."/>
            <person name="Hayashi A."/>
            <person name="Hijishita S."/>
            <person name="Honda M."/>
            <person name="Hosokawa S."/>
            <person name="Ichikawa Y."/>
            <person name="Idonuma A."/>
            <person name="Iijima M."/>
            <person name="Ikeda M."/>
            <person name="Ikeno M."/>
            <person name="Ito K."/>
            <person name="Ito S."/>
            <person name="Ito T."/>
            <person name="Ito Y."/>
            <person name="Ito Y."/>
            <person name="Iwabuchi A."/>
            <person name="Kamiya K."/>
            <person name="Karasawa W."/>
            <person name="Kurita K."/>
            <person name="Katagiri S."/>
            <person name="Kikuta A."/>
            <person name="Kobayashi H."/>
            <person name="Kobayashi N."/>
            <person name="Machita K."/>
            <person name="Maehara T."/>
            <person name="Masukawa M."/>
            <person name="Mizubayashi T."/>
            <person name="Mukai Y."/>
            <person name="Nagasaki H."/>
            <person name="Nagata Y."/>
            <person name="Naito S."/>
            <person name="Nakashima M."/>
            <person name="Nakama Y."/>
            <person name="Nakamichi Y."/>
            <person name="Nakamura M."/>
            <person name="Meguro A."/>
            <person name="Negishi M."/>
            <person name="Ohta I."/>
            <person name="Ohta T."/>
            <person name="Okamoto M."/>
            <person name="Ono N."/>
            <person name="Saji S."/>
            <person name="Sakaguchi M."/>
            <person name="Sakai K."/>
            <person name="Shibata M."/>
            <person name="Shimokawa T."/>
            <person name="Song J."/>
            <person name="Takazaki Y."/>
            <person name="Terasawa K."/>
            <person name="Tsugane M."/>
            <person name="Tsuji K."/>
            <person name="Ueda S."/>
            <person name="Waki K."/>
            <person name="Yamagata H."/>
            <person name="Yamamoto M."/>
            <person name="Yamamoto S."/>
            <person name="Yamane H."/>
            <person name="Yoshiki S."/>
            <person name="Yoshihara R."/>
            <person name="Yukawa K."/>
            <person name="Zhong H."/>
            <person name="Yano M."/>
            <person name="Yuan Q."/>
            <person name="Ouyang S."/>
            <person name="Liu J."/>
            <person name="Jones K.M."/>
            <person name="Gansberger K."/>
            <person name="Moffat K."/>
            <person name="Hill J."/>
            <person name="Bera J."/>
            <person name="Fadrosh D."/>
            <person name="Jin S."/>
            <person name="Johri S."/>
            <person name="Kim M."/>
            <person name="Overton L."/>
            <person name="Reardon M."/>
            <person name="Tsitrin T."/>
            <person name="Vuong H."/>
            <person name="Weaver B."/>
            <person name="Ciecko A."/>
            <person name="Tallon L."/>
            <person name="Jackson J."/>
            <person name="Pai G."/>
            <person name="Aken S.V."/>
            <person name="Utterback T."/>
            <person name="Reidmuller S."/>
            <person name="Feldblyum T."/>
            <person name="Hsiao J."/>
            <person name="Zismann V."/>
            <person name="Iobst S."/>
            <person name="de Vazeille A.R."/>
            <person name="Buell C.R."/>
            <person name="Ying K."/>
            <person name="Li Y."/>
            <person name="Lu T."/>
            <person name="Huang Y."/>
            <person name="Zhao Q."/>
            <person name="Feng Q."/>
            <person name="Zhang L."/>
            <person name="Zhu J."/>
            <person name="Weng Q."/>
            <person name="Mu J."/>
            <person name="Lu Y."/>
            <person name="Fan D."/>
            <person name="Liu Y."/>
            <person name="Guan J."/>
            <person name="Zhang Y."/>
            <person name="Yu S."/>
            <person name="Liu X."/>
            <person name="Zhang Y."/>
            <person name="Hong G."/>
            <person name="Han B."/>
            <person name="Choisne N."/>
            <person name="Demange N."/>
            <person name="Orjeda G."/>
            <person name="Samain S."/>
            <person name="Cattolico L."/>
            <person name="Pelletier E."/>
            <person name="Couloux A."/>
            <person name="Segurens B."/>
            <person name="Wincker P."/>
            <person name="D'Hont A."/>
            <person name="Scarpelli C."/>
            <person name="Weissenbach J."/>
            <person name="Salanoubat M."/>
            <person name="Quetier F."/>
            <person name="Yu Y."/>
            <person name="Kim H.R."/>
            <person name="Rambo T."/>
            <person name="Currie J."/>
            <person name="Collura K."/>
            <person name="Luo M."/>
            <person name="Yang T."/>
            <person name="Ammiraju J.S.S."/>
            <person name="Engler F."/>
            <person name="Soderlund C."/>
            <person name="Wing R.A."/>
            <person name="Palmer L.E."/>
            <person name="de la Bastide M."/>
            <person name="Spiegel L."/>
            <person name="Nascimento L."/>
            <person name="Zutavern T."/>
            <person name="O'Shaughnessy A."/>
            <person name="Dike S."/>
            <person name="Dedhia N."/>
            <person name="Preston R."/>
            <person name="Balija V."/>
            <person name="McCombie W.R."/>
            <person name="Chow T."/>
            <person name="Chen H."/>
            <person name="Chung M."/>
            <person name="Chen C."/>
            <person name="Shaw J."/>
            <person name="Wu H."/>
            <person name="Hsiao K."/>
            <person name="Chao Y."/>
            <person name="Chu M."/>
            <person name="Cheng C."/>
            <person name="Hour A."/>
            <person name="Lee P."/>
            <person name="Lin S."/>
            <person name="Lin Y."/>
            <person name="Liou J."/>
            <person name="Liu S."/>
            <person name="Hsing Y."/>
            <person name="Raghuvanshi S."/>
            <person name="Mohanty A."/>
            <person name="Bharti A.K."/>
            <person name="Gaur A."/>
            <person name="Gupta V."/>
            <person name="Kumar D."/>
            <person name="Ravi V."/>
            <person name="Vij S."/>
            <person name="Kapur A."/>
            <person name="Khurana P."/>
            <person name="Khurana P."/>
            <person name="Khurana J.P."/>
            <person name="Tyagi A.K."/>
            <person name="Gaikwad K."/>
            <person name="Singh A."/>
            <person name="Dalal V."/>
            <person name="Srivastava S."/>
            <person name="Dixit A."/>
            <person name="Pal A.K."/>
            <person name="Ghazi I.A."/>
            <person name="Yadav M."/>
            <person name="Pandit A."/>
            <person name="Bhargava A."/>
            <person name="Sureshbabu K."/>
            <person name="Batra K."/>
            <person name="Sharma T.R."/>
            <person name="Mohapatra T."/>
            <person name="Singh N.K."/>
            <person name="Messing J."/>
            <person name="Nelson A.B."/>
            <person name="Fuks G."/>
            <person name="Kavchok S."/>
            <person name="Keizer G."/>
            <person name="Linton E."/>
            <person name="Llaca V."/>
            <person name="Song R."/>
            <person name="Tanyolac B."/>
            <person name="Young S."/>
            <person name="Ho-Il K."/>
            <person name="Hahn J.H."/>
            <person name="Sangsakoo G."/>
            <person name="Vanavichit A."/>
            <person name="de Mattos Luiz.A.T."/>
            <person name="Zimmer P.D."/>
            <person name="Malone G."/>
            <person name="Dellagostin O."/>
            <person name="de Oliveira A.C."/>
            <person name="Bevan M."/>
            <person name="Bancroft I."/>
            <person name="Minx P."/>
            <person name="Cordum H."/>
            <person name="Wilson R."/>
            <person name="Cheng Z."/>
            <person name="Jin W."/>
            <person name="Jiang J."/>
            <person name="Leong S.A."/>
            <person name="Iwama H."/>
            <person name="Gojobori T."/>
            <person name="Itoh T."/>
            <person name="Niimura Y."/>
            <person name="Fujii Y."/>
            <person name="Habara T."/>
            <person name="Sakai H."/>
            <person name="Sato Y."/>
            <person name="Wilson G."/>
            <person name="Kumar K."/>
            <person name="McCouch S."/>
            <person name="Juretic N."/>
            <person name="Hoen D."/>
            <person name="Wright S."/>
            <person name="Bruskiewich R."/>
            <person name="Bureau T."/>
            <person name="Miyao A."/>
            <person name="Hirochika H."/>
            <person name="Nishikawa T."/>
            <person name="Kadowaki K."/>
            <person name="Sugiura M."/>
            <person name="Burr B."/>
            <person name="Sasaki T."/>
        </authorList>
    </citation>
    <scope>NUCLEOTIDE SEQUENCE [LARGE SCALE GENOMIC DNA]</scope>
    <source>
        <strain evidence="4">cv. Nipponbare</strain>
    </source>
</reference>
<evidence type="ECO:0000256" key="2">
    <source>
        <dbReference type="SAM" id="SignalP"/>
    </source>
</evidence>
<organism evidence="3 4">
    <name type="scientific">Oryza sativa subsp. japonica</name>
    <name type="common">Rice</name>
    <dbReference type="NCBI Taxonomy" id="39947"/>
    <lineage>
        <taxon>Eukaryota</taxon>
        <taxon>Viridiplantae</taxon>
        <taxon>Streptophyta</taxon>
        <taxon>Embryophyta</taxon>
        <taxon>Tracheophyta</taxon>
        <taxon>Spermatophyta</taxon>
        <taxon>Magnoliopsida</taxon>
        <taxon>Liliopsida</taxon>
        <taxon>Poales</taxon>
        <taxon>Poaceae</taxon>
        <taxon>BOP clade</taxon>
        <taxon>Oryzoideae</taxon>
        <taxon>Oryzeae</taxon>
        <taxon>Oryzinae</taxon>
        <taxon>Oryza</taxon>
        <taxon>Oryza sativa</taxon>
    </lineage>
</organism>
<keyword evidence="2" id="KW-0732">Signal</keyword>
<proteinExistence type="predicted"/>
<keyword evidence="4" id="KW-1185">Reference proteome</keyword>
<evidence type="ECO:0000313" key="3">
    <source>
        <dbReference type="EMBL" id="BAT10929.1"/>
    </source>
</evidence>
<dbReference type="PaxDb" id="39947-A0A0P0XUC8"/>
<evidence type="ECO:0000313" key="4">
    <source>
        <dbReference type="Proteomes" id="UP000059680"/>
    </source>
</evidence>
<feature type="signal peptide" evidence="2">
    <location>
        <begin position="1"/>
        <end position="20"/>
    </location>
</feature>
<dbReference type="Proteomes" id="UP000059680">
    <property type="component" value="Chromosome 10"/>
</dbReference>